<evidence type="ECO:0000256" key="5">
    <source>
        <dbReference type="ARBA" id="ARBA00022692"/>
    </source>
</evidence>
<dbReference type="InterPro" id="IPR007241">
    <property type="entry name" value="Autophagy-rel_prot_9"/>
</dbReference>
<feature type="compositionally biased region" description="Polar residues" evidence="11">
    <location>
        <begin position="343"/>
        <end position="353"/>
    </location>
</feature>
<comment type="similarity">
    <text evidence="2 10">Belongs to the ATG9 family.</text>
</comment>
<dbReference type="eggNOG" id="KOG2173">
    <property type="taxonomic scope" value="Eukaryota"/>
</dbReference>
<feature type="transmembrane region" description="Helical" evidence="10">
    <location>
        <begin position="732"/>
        <end position="761"/>
    </location>
</feature>
<feature type="transmembrane region" description="Helical" evidence="10">
    <location>
        <begin position="855"/>
        <end position="873"/>
    </location>
</feature>
<keyword evidence="8 10" id="KW-0445">Lipid transport</keyword>
<comment type="function">
    <text evidence="10">Phospholipid scramblase involved in autophagy. Cycles between the preautophagosomal structure/phagophore assembly site (PAS) and the cytoplasmic vesicle pool and supplies membrane for the growing autophagosome. Lipid scramblase activity plays a key role in preautophagosomal structure/phagophore assembly by distributing the phospholipids that arrive through ATG2 from the cytoplasmic to the luminal leaflet of the bilayer, thereby driving autophagosomal membrane expansion.</text>
</comment>
<keyword evidence="7 10" id="KW-0072">Autophagy</keyword>
<protein>
    <recommendedName>
        <fullName evidence="3 10">Autophagy-related protein 9</fullName>
    </recommendedName>
</protein>
<feature type="compositionally biased region" description="Low complexity" evidence="11">
    <location>
        <begin position="31"/>
        <end position="43"/>
    </location>
</feature>
<feature type="compositionally biased region" description="Low complexity" evidence="11">
    <location>
        <begin position="136"/>
        <end position="155"/>
    </location>
</feature>
<dbReference type="RefSeq" id="XP_009495994.1">
    <property type="nucleotide sequence ID" value="XM_009497719.1"/>
</dbReference>
<sequence>MEGDGPARRDSPRSSPLPPDLANGRPPSSPPGLWLPSGIPLGSNSPTNSQGPLVANSTGQGPSNSGRLHSPHPNGHHHHYATPFPVSSRPRSQSRPSDLADASRSLPGLLHDHHAGPALAGSDSSANGMHDGTGAGQPQAGTQPPATNATAATSGNDLGGVDEDDEDDPPPPSLTPAEVAASHGSGRAATPVRMHSGGGSTTVGDGHLPPRGFAPSSPRATHAGDSFFPASMLSALQLGDHGAGDLHSDIPYEMYPMAQRGSDSGTRGDSLSEEDRPLISSRRPGRGGSKGLSSRLFGTAAPSKSRNGTRGGPGLMPSDMLNPFSGRFSTSTRPYAEPADRVTSLSPASTTVQDGLGHEPPPVSGAGTDSNFLVAFLREFTRQSAGLSAQEAEAVAAFKAQQERDQADLWPSDDDLDAFLIQVYDYYCGHGIQSITFNFLYVVFLFIFTTCFSTFLLYCVNYRDLFSGKIQYLSEAIQFSNIRNMHVPYALLLAACFLLLLAVIASFVRQFGDLRRMSRYYDVILGLRETDLRAVEWDDVLERLLAAQPSPAERARRSGVPQGAGDWPVPEARDSGAIPIEPPSTRGTPLLQACDQTDLEGGPQTARHSVYAAPGTDAGHPLPGNPSGVGEPGIEAGQSPCFRPLDAFVVTNRILRRDNYLLGILAHGGLGRHGGLLVPNRGGFVLRATRGSRYMYFILESLLAFVLFEPRSRQVRGEVFEPLYHARVSKRLALWFRSAGVLLFLISPIALFFLLATWLFLYGQHIYSNPHLFGSRDFTARSRLALREFNEYGHLFSRRLDSAIPLAESYLSQFPTPYGSFILRFVTLITGSVAITLLALSLLGGDAVLKLEVSPGRTVLWYTGMASVAYAWARRQLATQTRSSSRGGDSFEGIGFSGLGISTLAGEDAGPRATDPARAMALVIEHTHYFPRSWRGRLHTVEVRDAFSTCISFVLWTSPGS</sequence>
<dbReference type="GO" id="GO:0005776">
    <property type="term" value="C:autophagosome"/>
    <property type="evidence" value="ECO:0007669"/>
    <property type="project" value="TreeGrafter"/>
</dbReference>
<evidence type="ECO:0000256" key="2">
    <source>
        <dbReference type="ARBA" id="ARBA00006185"/>
    </source>
</evidence>
<feature type="region of interest" description="Disordered" evidence="11">
    <location>
        <begin position="256"/>
        <end position="365"/>
    </location>
</feature>
<dbReference type="GO" id="GO:0061709">
    <property type="term" value="P:reticulophagy"/>
    <property type="evidence" value="ECO:0007669"/>
    <property type="project" value="TreeGrafter"/>
</dbReference>
<feature type="compositionally biased region" description="Polar residues" evidence="11">
    <location>
        <begin position="44"/>
        <end position="67"/>
    </location>
</feature>
<evidence type="ECO:0000256" key="4">
    <source>
        <dbReference type="ARBA" id="ARBA00022448"/>
    </source>
</evidence>
<feature type="transmembrane region" description="Helical" evidence="10">
    <location>
        <begin position="821"/>
        <end position="843"/>
    </location>
</feature>
<dbReference type="GeneID" id="20528583"/>
<comment type="subcellular location">
    <subcellularLocation>
        <location evidence="1 10">Preautophagosomal structure membrane</location>
        <topology evidence="1 10">Multi-pass membrane protein</topology>
    </subcellularLocation>
</comment>
<keyword evidence="6 10" id="KW-1133">Transmembrane helix</keyword>
<keyword evidence="5 10" id="KW-0812">Transmembrane</keyword>
<dbReference type="PANTHER" id="PTHR13038:SF10">
    <property type="entry name" value="AUTOPHAGY-RELATED PROTEIN 9"/>
    <property type="match status" value="1"/>
</dbReference>
<feature type="compositionally biased region" description="Low complexity" evidence="11">
    <location>
        <begin position="85"/>
        <end position="97"/>
    </location>
</feature>
<proteinExistence type="inferred from homology"/>
<feature type="region of interest" description="Disordered" evidence="11">
    <location>
        <begin position="1"/>
        <end position="222"/>
    </location>
</feature>
<evidence type="ECO:0000256" key="10">
    <source>
        <dbReference type="RuleBase" id="RU364027"/>
    </source>
</evidence>
<dbReference type="EMBL" id="KB932206">
    <property type="protein sequence ID" value="KCV69429.1"/>
    <property type="molecule type" value="Genomic_DNA"/>
</dbReference>
<feature type="compositionally biased region" description="Acidic residues" evidence="11">
    <location>
        <begin position="160"/>
        <end position="169"/>
    </location>
</feature>
<dbReference type="GO" id="GO:0034497">
    <property type="term" value="P:protein localization to phagophore assembly site"/>
    <property type="evidence" value="ECO:0007669"/>
    <property type="project" value="TreeGrafter"/>
</dbReference>
<dbReference type="PANTHER" id="PTHR13038">
    <property type="entry name" value="APG9 AUTOPHAGY 9"/>
    <property type="match status" value="1"/>
</dbReference>
<dbReference type="OrthoDB" id="2020634at2759"/>
<evidence type="ECO:0000256" key="7">
    <source>
        <dbReference type="ARBA" id="ARBA00023006"/>
    </source>
</evidence>
<keyword evidence="4 10" id="KW-0813">Transport</keyword>
<gene>
    <name evidence="12" type="ORF">H696_03858</name>
</gene>
<dbReference type="Pfam" id="PF04109">
    <property type="entry name" value="ATG9"/>
    <property type="match status" value="1"/>
</dbReference>
<dbReference type="STRING" id="691883.A0A058Z587"/>
<keyword evidence="9 10" id="KW-0472">Membrane</keyword>
<evidence type="ECO:0000256" key="3">
    <source>
        <dbReference type="ARBA" id="ARBA00018074"/>
    </source>
</evidence>
<feature type="compositionally biased region" description="Basic and acidic residues" evidence="11">
    <location>
        <begin position="1"/>
        <end position="12"/>
    </location>
</feature>
<dbReference type="GO" id="GO:0000422">
    <property type="term" value="P:autophagy of mitochondrion"/>
    <property type="evidence" value="ECO:0007669"/>
    <property type="project" value="TreeGrafter"/>
</dbReference>
<dbReference type="GO" id="GO:0034045">
    <property type="term" value="C:phagophore assembly site membrane"/>
    <property type="evidence" value="ECO:0007669"/>
    <property type="project" value="UniProtKB-SubCell"/>
</dbReference>
<feature type="transmembrane region" description="Helical" evidence="10">
    <location>
        <begin position="489"/>
        <end position="508"/>
    </location>
</feature>
<dbReference type="AlphaFoldDB" id="A0A058Z587"/>
<reference evidence="12" key="1">
    <citation type="submission" date="2013-04" db="EMBL/GenBank/DDBJ databases">
        <title>The Genome Sequence of Fonticula alba ATCC 38817.</title>
        <authorList>
            <consortium name="The Broad Institute Genomics Platform"/>
            <person name="Russ C."/>
            <person name="Cuomo C."/>
            <person name="Burger G."/>
            <person name="Gray M.W."/>
            <person name="Holland P.W.H."/>
            <person name="King N."/>
            <person name="Lang F.B.F."/>
            <person name="Roger A.J."/>
            <person name="Ruiz-Trillo I."/>
            <person name="Brown M."/>
            <person name="Walker B."/>
            <person name="Young S."/>
            <person name="Zeng Q."/>
            <person name="Gargeya S."/>
            <person name="Fitzgerald M."/>
            <person name="Haas B."/>
            <person name="Abouelleil A."/>
            <person name="Allen A.W."/>
            <person name="Alvarado L."/>
            <person name="Arachchi H.M."/>
            <person name="Berlin A.M."/>
            <person name="Chapman S.B."/>
            <person name="Gainer-Dewar J."/>
            <person name="Goldberg J."/>
            <person name="Griggs A."/>
            <person name="Gujja S."/>
            <person name="Hansen M."/>
            <person name="Howarth C."/>
            <person name="Imamovic A."/>
            <person name="Ireland A."/>
            <person name="Larimer J."/>
            <person name="McCowan C."/>
            <person name="Murphy C."/>
            <person name="Pearson M."/>
            <person name="Poon T.W."/>
            <person name="Priest M."/>
            <person name="Roberts A."/>
            <person name="Saif S."/>
            <person name="Shea T."/>
            <person name="Sisk P."/>
            <person name="Sykes S."/>
            <person name="Wortman J."/>
            <person name="Nusbaum C."/>
            <person name="Birren B."/>
        </authorList>
    </citation>
    <scope>NUCLEOTIDE SEQUENCE [LARGE SCALE GENOMIC DNA]</scope>
    <source>
        <strain evidence="12">ATCC 38817</strain>
    </source>
</reference>
<evidence type="ECO:0000313" key="13">
    <source>
        <dbReference type="Proteomes" id="UP000030693"/>
    </source>
</evidence>
<name>A0A058Z587_FONAL</name>
<accession>A0A058Z587</accession>
<evidence type="ECO:0000256" key="8">
    <source>
        <dbReference type="ARBA" id="ARBA00023055"/>
    </source>
</evidence>
<feature type="transmembrane region" description="Helical" evidence="10">
    <location>
        <begin position="439"/>
        <end position="458"/>
    </location>
</feature>
<evidence type="ECO:0000256" key="1">
    <source>
        <dbReference type="ARBA" id="ARBA00004511"/>
    </source>
</evidence>
<evidence type="ECO:0000256" key="11">
    <source>
        <dbReference type="SAM" id="MobiDB-lite"/>
    </source>
</evidence>
<evidence type="ECO:0000256" key="6">
    <source>
        <dbReference type="ARBA" id="ARBA00022989"/>
    </source>
</evidence>
<dbReference type="GO" id="GO:0006869">
    <property type="term" value="P:lipid transport"/>
    <property type="evidence" value="ECO:0007669"/>
    <property type="project" value="UniProtKB-KW"/>
</dbReference>
<evidence type="ECO:0000313" key="12">
    <source>
        <dbReference type="EMBL" id="KCV69429.1"/>
    </source>
</evidence>
<evidence type="ECO:0000256" key="9">
    <source>
        <dbReference type="ARBA" id="ARBA00023136"/>
    </source>
</evidence>
<dbReference type="Proteomes" id="UP000030693">
    <property type="component" value="Unassembled WGS sequence"/>
</dbReference>
<organism evidence="12">
    <name type="scientific">Fonticula alba</name>
    <name type="common">Slime mold</name>
    <dbReference type="NCBI Taxonomy" id="691883"/>
    <lineage>
        <taxon>Eukaryota</taxon>
        <taxon>Rotosphaerida</taxon>
        <taxon>Fonticulaceae</taxon>
        <taxon>Fonticula</taxon>
    </lineage>
</organism>
<keyword evidence="13" id="KW-1185">Reference proteome</keyword>
<dbReference type="GO" id="GO:0034727">
    <property type="term" value="P:piecemeal microautophagy of the nucleus"/>
    <property type="evidence" value="ECO:0007669"/>
    <property type="project" value="TreeGrafter"/>
</dbReference>